<dbReference type="PROSITE" id="PS01081">
    <property type="entry name" value="HTH_TETR_1"/>
    <property type="match status" value="1"/>
</dbReference>
<reference evidence="7" key="2">
    <citation type="submission" date="2016-11" db="EMBL/GenBank/DDBJ databases">
        <authorList>
            <person name="Varghese N."/>
            <person name="Submissions S."/>
        </authorList>
    </citation>
    <scope>NUCLEOTIDE SEQUENCE</scope>
    <source>
        <strain evidence="7">DSM 4029</strain>
    </source>
</reference>
<keyword evidence="9" id="KW-1185">Reference proteome</keyword>
<dbReference type="PROSITE" id="PS50977">
    <property type="entry name" value="HTH_TETR_2"/>
    <property type="match status" value="1"/>
</dbReference>
<dbReference type="SUPFAM" id="SSF46689">
    <property type="entry name" value="Homeodomain-like"/>
    <property type="match status" value="1"/>
</dbReference>
<dbReference type="InterPro" id="IPR001647">
    <property type="entry name" value="HTH_TetR"/>
</dbReference>
<protein>
    <submittedName>
        <fullName evidence="6">TetR family transcriptional regulator</fullName>
    </submittedName>
    <submittedName>
        <fullName evidence="7">Transcriptional regulator, TetR family</fullName>
    </submittedName>
</protein>
<dbReference type="InterPro" id="IPR023772">
    <property type="entry name" value="DNA-bd_HTH_TetR-type_CS"/>
</dbReference>
<dbReference type="EMBL" id="FQVY01000001">
    <property type="protein sequence ID" value="SHF67074.1"/>
    <property type="molecule type" value="Genomic_DNA"/>
</dbReference>
<evidence type="ECO:0000313" key="8">
    <source>
        <dbReference type="Proteomes" id="UP000184089"/>
    </source>
</evidence>
<evidence type="ECO:0000256" key="2">
    <source>
        <dbReference type="ARBA" id="ARBA00023125"/>
    </source>
</evidence>
<proteinExistence type="predicted"/>
<feature type="DNA-binding region" description="H-T-H motif" evidence="4">
    <location>
        <begin position="32"/>
        <end position="51"/>
    </location>
</feature>
<dbReference type="PANTHER" id="PTHR30055">
    <property type="entry name" value="HTH-TYPE TRANSCRIPTIONAL REGULATOR RUTR"/>
    <property type="match status" value="1"/>
</dbReference>
<evidence type="ECO:0000259" key="5">
    <source>
        <dbReference type="PROSITE" id="PS50977"/>
    </source>
</evidence>
<reference evidence="6 9" key="3">
    <citation type="journal article" date="2019" name="Nat. Med.">
        <title>A library of human gut bacterial isolates paired with longitudinal multiomics data enables mechanistic microbiome research.</title>
        <authorList>
            <person name="Poyet M."/>
            <person name="Groussin M."/>
            <person name="Gibbons S.M."/>
            <person name="Avila-Pacheco J."/>
            <person name="Jiang X."/>
            <person name="Kearney S.M."/>
            <person name="Perrotta A.R."/>
            <person name="Berdy B."/>
            <person name="Zhao S."/>
            <person name="Lieberman T.D."/>
            <person name="Swanson P.K."/>
            <person name="Smith M."/>
            <person name="Roesemann S."/>
            <person name="Alexander J.E."/>
            <person name="Rich S.A."/>
            <person name="Livny J."/>
            <person name="Vlamakis H."/>
            <person name="Clish C."/>
            <person name="Bullock K."/>
            <person name="Deik A."/>
            <person name="Scott J."/>
            <person name="Pierce K.A."/>
            <person name="Xavier R.J."/>
            <person name="Alm E.J."/>
        </authorList>
    </citation>
    <scope>NUCLEOTIDE SEQUENCE [LARGE SCALE GENOMIC DNA]</scope>
    <source>
        <strain evidence="6 9">BIOML-A2</strain>
    </source>
</reference>
<dbReference type="Proteomes" id="UP000184089">
    <property type="component" value="Unassembled WGS sequence"/>
</dbReference>
<evidence type="ECO:0000256" key="4">
    <source>
        <dbReference type="PROSITE-ProRule" id="PRU00335"/>
    </source>
</evidence>
<dbReference type="InterPro" id="IPR009057">
    <property type="entry name" value="Homeodomain-like_sf"/>
</dbReference>
<dbReference type="GO" id="GO:0000976">
    <property type="term" value="F:transcription cis-regulatory region binding"/>
    <property type="evidence" value="ECO:0007669"/>
    <property type="project" value="TreeGrafter"/>
</dbReference>
<dbReference type="PRINTS" id="PR00455">
    <property type="entry name" value="HTHTETR"/>
</dbReference>
<evidence type="ECO:0000313" key="9">
    <source>
        <dbReference type="Proteomes" id="UP000474718"/>
    </source>
</evidence>
<keyword evidence="2 4" id="KW-0238">DNA-binding</keyword>
<dbReference type="Pfam" id="PF00440">
    <property type="entry name" value="TetR_N"/>
    <property type="match status" value="1"/>
</dbReference>
<name>A0AAQ1MB25_9FIRM</name>
<dbReference type="RefSeq" id="WP_052537591.1">
    <property type="nucleotide sequence ID" value="NZ_FQVY01000001.1"/>
</dbReference>
<dbReference type="Gene3D" id="1.10.357.10">
    <property type="entry name" value="Tetracycline Repressor, domain 2"/>
    <property type="match status" value="1"/>
</dbReference>
<organism evidence="7 8">
    <name type="scientific">Bittarella massiliensis</name>
    <name type="common">ex Durand et al. 2017</name>
    <dbReference type="NCBI Taxonomy" id="1720313"/>
    <lineage>
        <taxon>Bacteria</taxon>
        <taxon>Bacillati</taxon>
        <taxon>Bacillota</taxon>
        <taxon>Clostridia</taxon>
        <taxon>Eubacteriales</taxon>
        <taxon>Oscillospiraceae</taxon>
        <taxon>Bittarella (ex Durand et al. 2017)</taxon>
    </lineage>
</organism>
<keyword evidence="3" id="KW-0804">Transcription</keyword>
<evidence type="ECO:0000313" key="6">
    <source>
        <dbReference type="EMBL" id="MZL68625.1"/>
    </source>
</evidence>
<sequence>MSVAEVPRDQKRARIEEAATALFLQKGVAQTSVGEIARAACVAKGTFYLYFKDKQALVDKVVAEKGGETLCRAIERTRRAGCADRPAAAARFCECLIDFYAENPPVLRFIARGGQGTCLLHGELLDPLEGLLSLPGESEEQSRNRLTVMLDFLITACYRSIIEGQPASIEVIKPLLLQTVAGIYR</sequence>
<dbReference type="InterPro" id="IPR050109">
    <property type="entry name" value="HTH-type_TetR-like_transc_reg"/>
</dbReference>
<keyword evidence="1" id="KW-0805">Transcription regulation</keyword>
<evidence type="ECO:0000256" key="1">
    <source>
        <dbReference type="ARBA" id="ARBA00023015"/>
    </source>
</evidence>
<dbReference type="EMBL" id="WWVX01000001">
    <property type="protein sequence ID" value="MZL68625.1"/>
    <property type="molecule type" value="Genomic_DNA"/>
</dbReference>
<accession>A0AAQ1MB25</accession>
<dbReference type="AlphaFoldDB" id="A0AAQ1MB25"/>
<dbReference type="PANTHER" id="PTHR30055:SF234">
    <property type="entry name" value="HTH-TYPE TRANSCRIPTIONAL REGULATOR BETI"/>
    <property type="match status" value="1"/>
</dbReference>
<comment type="caution">
    <text evidence="7">The sequence shown here is derived from an EMBL/GenBank/DDBJ whole genome shotgun (WGS) entry which is preliminary data.</text>
</comment>
<dbReference type="Proteomes" id="UP000474718">
    <property type="component" value="Unassembled WGS sequence"/>
</dbReference>
<gene>
    <name evidence="6" type="ORF">GT747_02385</name>
    <name evidence="7" type="ORF">SAMN05444424_0276</name>
</gene>
<evidence type="ECO:0000256" key="3">
    <source>
        <dbReference type="ARBA" id="ARBA00023163"/>
    </source>
</evidence>
<reference evidence="8" key="1">
    <citation type="submission" date="2016-11" db="EMBL/GenBank/DDBJ databases">
        <authorList>
            <person name="Jaros S."/>
            <person name="Januszkiewicz K."/>
            <person name="Wedrychowicz H."/>
        </authorList>
    </citation>
    <scope>NUCLEOTIDE SEQUENCE [LARGE SCALE GENOMIC DNA]</scope>
    <source>
        <strain evidence="8">DSM 4029</strain>
    </source>
</reference>
<evidence type="ECO:0000313" key="7">
    <source>
        <dbReference type="EMBL" id="SHF67074.1"/>
    </source>
</evidence>
<feature type="domain" description="HTH tetR-type" evidence="5">
    <location>
        <begin position="9"/>
        <end position="69"/>
    </location>
</feature>
<dbReference type="GO" id="GO:0003700">
    <property type="term" value="F:DNA-binding transcription factor activity"/>
    <property type="evidence" value="ECO:0007669"/>
    <property type="project" value="TreeGrafter"/>
</dbReference>